<accession>A0A2N9HGD8</accession>
<reference evidence="1" key="1">
    <citation type="submission" date="2018-02" db="EMBL/GenBank/DDBJ databases">
        <authorList>
            <person name="Cohen D.B."/>
            <person name="Kent A.D."/>
        </authorList>
    </citation>
    <scope>NUCLEOTIDE SEQUENCE</scope>
</reference>
<dbReference type="EMBL" id="OIVN01003371">
    <property type="protein sequence ID" value="SPD10793.1"/>
    <property type="molecule type" value="Genomic_DNA"/>
</dbReference>
<name>A0A2N9HGD8_FAGSY</name>
<sequence>MVPVKEQGSWPWWPWFDPDRLASEFFPAPVGLDRLASEFFPGPVGLASLCGSLCRGARLAVGLAPL</sequence>
<dbReference type="AlphaFoldDB" id="A0A2N9HGD8"/>
<organism evidence="1">
    <name type="scientific">Fagus sylvatica</name>
    <name type="common">Beechnut</name>
    <dbReference type="NCBI Taxonomy" id="28930"/>
    <lineage>
        <taxon>Eukaryota</taxon>
        <taxon>Viridiplantae</taxon>
        <taxon>Streptophyta</taxon>
        <taxon>Embryophyta</taxon>
        <taxon>Tracheophyta</taxon>
        <taxon>Spermatophyta</taxon>
        <taxon>Magnoliopsida</taxon>
        <taxon>eudicotyledons</taxon>
        <taxon>Gunneridae</taxon>
        <taxon>Pentapetalae</taxon>
        <taxon>rosids</taxon>
        <taxon>fabids</taxon>
        <taxon>Fagales</taxon>
        <taxon>Fagaceae</taxon>
        <taxon>Fagus</taxon>
    </lineage>
</organism>
<proteinExistence type="predicted"/>
<evidence type="ECO:0000313" key="1">
    <source>
        <dbReference type="EMBL" id="SPD10793.1"/>
    </source>
</evidence>
<protein>
    <submittedName>
        <fullName evidence="1">Uncharacterized protein</fullName>
    </submittedName>
</protein>
<gene>
    <name evidence="1" type="ORF">FSB_LOCUS38675</name>
</gene>